<dbReference type="Gene3D" id="3.40.50.10420">
    <property type="entry name" value="NagB/RpiA/CoA transferase-like"/>
    <property type="match status" value="1"/>
</dbReference>
<dbReference type="OrthoDB" id="230142at2157"/>
<evidence type="ECO:0000256" key="2">
    <source>
        <dbReference type="ARBA" id="ARBA00022485"/>
    </source>
</evidence>
<dbReference type="PANTHER" id="PTHR47153">
    <property type="entry name" value="LACTATE UTILIZATION PROTEIN B"/>
    <property type="match status" value="1"/>
</dbReference>
<dbReference type="InterPro" id="IPR037171">
    <property type="entry name" value="NagB/RpiA_transferase-like"/>
</dbReference>
<dbReference type="PROSITE" id="PS00198">
    <property type="entry name" value="4FE4S_FER_1"/>
    <property type="match status" value="2"/>
</dbReference>
<accession>M0EHF6</accession>
<dbReference type="AlphaFoldDB" id="M0EHF6"/>
<evidence type="ECO:0000259" key="6">
    <source>
        <dbReference type="PROSITE" id="PS51379"/>
    </source>
</evidence>
<organism evidence="7 8">
    <name type="scientific">Halorubrum coriense DSM 10284</name>
    <dbReference type="NCBI Taxonomy" id="1227466"/>
    <lineage>
        <taxon>Archaea</taxon>
        <taxon>Methanobacteriati</taxon>
        <taxon>Methanobacteriota</taxon>
        <taxon>Stenosarchaea group</taxon>
        <taxon>Halobacteria</taxon>
        <taxon>Halobacteriales</taxon>
        <taxon>Haloferacaceae</taxon>
        <taxon>Halorubrum</taxon>
    </lineage>
</organism>
<dbReference type="InterPro" id="IPR024185">
    <property type="entry name" value="FTHF_cligase-like_sf"/>
</dbReference>
<feature type="domain" description="4Fe-4S ferredoxin-type" evidence="6">
    <location>
        <begin position="380"/>
        <end position="408"/>
    </location>
</feature>
<dbReference type="Pfam" id="PF02754">
    <property type="entry name" value="CCG"/>
    <property type="match status" value="1"/>
</dbReference>
<reference evidence="7 8" key="1">
    <citation type="journal article" date="2014" name="PLoS Genet.">
        <title>Phylogenetically driven sequencing of extremely halophilic archaea reveals strategies for static and dynamic osmo-response.</title>
        <authorList>
            <person name="Becker E.A."/>
            <person name="Seitzer P.M."/>
            <person name="Tritt A."/>
            <person name="Larsen D."/>
            <person name="Krusor M."/>
            <person name="Yao A.I."/>
            <person name="Wu D."/>
            <person name="Madern D."/>
            <person name="Eisen J.A."/>
            <person name="Darling A.E."/>
            <person name="Facciotti M.T."/>
        </authorList>
    </citation>
    <scope>NUCLEOTIDE SEQUENCE [LARGE SCALE GENOMIC DNA]</scope>
    <source>
        <strain evidence="7 8">DSM 10284</strain>
    </source>
</reference>
<dbReference type="InterPro" id="IPR017896">
    <property type="entry name" value="4Fe4S_Fe-S-bd"/>
</dbReference>
<evidence type="ECO:0000313" key="8">
    <source>
        <dbReference type="Proteomes" id="UP000011509"/>
    </source>
</evidence>
<name>M0EHF6_9EURY</name>
<dbReference type="InterPro" id="IPR009051">
    <property type="entry name" value="Helical_ferredxn"/>
</dbReference>
<keyword evidence="2" id="KW-0004">4Fe-4S</keyword>
<dbReference type="InterPro" id="IPR004017">
    <property type="entry name" value="Cys_rich_dom"/>
</dbReference>
<sequence>MSSDAEPGSGGAEATSGLDREGKADRIRELLATEGDAVAANTRGFNEGRYESTGRLDDYEALKEEARSIKEDAIERLPDLIDEVRETVEANGGTVYLADDAADANRYIREVAAERGAERAVKSKSMTSEEIEVNDALAADGVDVVETDLGEWVLQLADEEPSHIVAPAIHKSREGIAELFAERFDPDDPPETAEELTMFARERLGELVEDADLGMTGANFVAADSGTMLLVTSEGNARKTVTATDTHVAVAGVEKLVPTVEEFSPFVELIGRSGTGQDVTSYISTLTPPVDSPVPDFDDDGEPLADGTGDDREFHLVLIDNGRMAMRDDEELKETLYCIRCSACSNACGNFQSVGGHAFGGETYSGGIATGWEAGIEGLDVASEFNDLCTGCSRCVPACPVGIDIPWINTAVRDRINRGEADPSQLDWAFEELVPDEEPGGLDLATRLVGNYATLAKWGHRTAPIANRLADAGPVRAVAERVAGIDRRRDLPEFANESLVEWFEARGGPAVPAAEATREAVVYPDTATNYVDVERGKATVRALEALGVHVRVPALPGSGRPPLSQGMVATAEAAAEDVYAGLAPHVDAGRDVVVVEPSDLATFRREYERFLPPDSHERLADASYDVMEYVFGLLESGGDPAALRAPAGGTGPVASGKRIAYHPHCQARTIGVGEYATAVFERLGYDVRVSETECCGMAGSFGYKSEYYELSMDVGEPLREQFGDTDRVVVAPGTSCTEQLDALLGAAPTHPIEVVAPRE</sequence>
<dbReference type="RefSeq" id="WP_006113455.1">
    <property type="nucleotide sequence ID" value="NZ_AOJL01000036.1"/>
</dbReference>
<dbReference type="Pfam" id="PF13183">
    <property type="entry name" value="Fer4_8"/>
    <property type="match status" value="1"/>
</dbReference>
<dbReference type="InterPro" id="IPR004452">
    <property type="entry name" value="LutB/LldF"/>
</dbReference>
<keyword evidence="2" id="KW-0411">Iron-sulfur</keyword>
<evidence type="ECO:0000256" key="4">
    <source>
        <dbReference type="ARBA" id="ARBA00022982"/>
    </source>
</evidence>
<dbReference type="Proteomes" id="UP000011509">
    <property type="component" value="Unassembled WGS sequence"/>
</dbReference>
<evidence type="ECO:0000313" key="7">
    <source>
        <dbReference type="EMBL" id="ELZ47180.1"/>
    </source>
</evidence>
<keyword evidence="4" id="KW-0249">Electron transport</keyword>
<dbReference type="SUPFAM" id="SSF46548">
    <property type="entry name" value="alpha-helical ferredoxin"/>
    <property type="match status" value="1"/>
</dbReference>
<dbReference type="PANTHER" id="PTHR47153:SF2">
    <property type="entry name" value="LACTATE UTILIZATION PROTEIN B"/>
    <property type="match status" value="1"/>
</dbReference>
<dbReference type="PROSITE" id="PS51379">
    <property type="entry name" value="4FE4S_FER_2"/>
    <property type="match status" value="1"/>
</dbReference>
<gene>
    <name evidence="7" type="ORF">C464_09622</name>
</gene>
<dbReference type="Pfam" id="PF02589">
    <property type="entry name" value="LUD_dom"/>
    <property type="match status" value="1"/>
</dbReference>
<comment type="caution">
    <text evidence="7">The sequence shown here is derived from an EMBL/GenBank/DDBJ whole genome shotgun (WGS) entry which is preliminary data.</text>
</comment>
<dbReference type="GO" id="GO:0051539">
    <property type="term" value="F:4 iron, 4 sulfur cluster binding"/>
    <property type="evidence" value="ECO:0007669"/>
    <property type="project" value="UniProtKB-KW"/>
</dbReference>
<evidence type="ECO:0000256" key="5">
    <source>
        <dbReference type="SAM" id="MobiDB-lite"/>
    </source>
</evidence>
<feature type="compositionally biased region" description="Basic and acidic residues" evidence="5">
    <location>
        <begin position="18"/>
        <end position="31"/>
    </location>
</feature>
<evidence type="ECO:0000256" key="1">
    <source>
        <dbReference type="ARBA" id="ARBA00022448"/>
    </source>
</evidence>
<keyword evidence="3" id="KW-0677">Repeat</keyword>
<keyword evidence="8" id="KW-1185">Reference proteome</keyword>
<evidence type="ECO:0000256" key="3">
    <source>
        <dbReference type="ARBA" id="ARBA00022737"/>
    </source>
</evidence>
<keyword evidence="2" id="KW-0408">Iron</keyword>
<dbReference type="PATRIC" id="fig|1227466.3.peg.1934"/>
<dbReference type="EMBL" id="AOJL01000036">
    <property type="protein sequence ID" value="ELZ47180.1"/>
    <property type="molecule type" value="Genomic_DNA"/>
</dbReference>
<dbReference type="InterPro" id="IPR003741">
    <property type="entry name" value="LUD_dom"/>
</dbReference>
<dbReference type="InterPro" id="IPR017900">
    <property type="entry name" value="4Fe4S_Fe_S_CS"/>
</dbReference>
<keyword evidence="1" id="KW-0813">Transport</keyword>
<dbReference type="SUPFAM" id="SSF100950">
    <property type="entry name" value="NagB/RpiA/CoA transferase-like"/>
    <property type="match status" value="1"/>
</dbReference>
<feature type="region of interest" description="Disordered" evidence="5">
    <location>
        <begin position="1"/>
        <end position="32"/>
    </location>
</feature>
<proteinExistence type="predicted"/>
<dbReference type="Gene3D" id="1.10.1060.10">
    <property type="entry name" value="Alpha-helical ferredoxin"/>
    <property type="match status" value="1"/>
</dbReference>
<protein>
    <recommendedName>
        <fullName evidence="6">4Fe-4S ferredoxin-type domain-containing protein</fullName>
    </recommendedName>
</protein>
<dbReference type="GO" id="GO:0016491">
    <property type="term" value="F:oxidoreductase activity"/>
    <property type="evidence" value="ECO:0007669"/>
    <property type="project" value="UniProtKB-ARBA"/>
</dbReference>
<keyword evidence="2" id="KW-0479">Metal-binding</keyword>
<dbReference type="GO" id="GO:0006089">
    <property type="term" value="P:lactate metabolic process"/>
    <property type="evidence" value="ECO:0007669"/>
    <property type="project" value="InterPro"/>
</dbReference>
<dbReference type="STRING" id="1227466.C464_09622"/>